<organism evidence="5">
    <name type="scientific">Selaginella moellendorffii</name>
    <name type="common">Spikemoss</name>
    <dbReference type="NCBI Taxonomy" id="88036"/>
    <lineage>
        <taxon>Eukaryota</taxon>
        <taxon>Viridiplantae</taxon>
        <taxon>Streptophyta</taxon>
        <taxon>Embryophyta</taxon>
        <taxon>Tracheophyta</taxon>
        <taxon>Lycopodiopsida</taxon>
        <taxon>Selaginellales</taxon>
        <taxon>Selaginellaceae</taxon>
        <taxon>Selaginella</taxon>
    </lineage>
</organism>
<dbReference type="CDD" id="cd01837">
    <property type="entry name" value="SGNH_plant_lipase_like"/>
    <property type="match status" value="1"/>
</dbReference>
<evidence type="ECO:0000256" key="3">
    <source>
        <dbReference type="SAM" id="SignalP"/>
    </source>
</evidence>
<dbReference type="Pfam" id="PF00657">
    <property type="entry name" value="Lipase_GDSL"/>
    <property type="match status" value="1"/>
</dbReference>
<dbReference type="KEGG" id="smo:SELMODRAFT_174773"/>
<reference evidence="4 5" key="1">
    <citation type="journal article" date="2011" name="Science">
        <title>The Selaginella genome identifies genetic changes associated with the evolution of vascular plants.</title>
        <authorList>
            <person name="Banks J.A."/>
            <person name="Nishiyama T."/>
            <person name="Hasebe M."/>
            <person name="Bowman J.L."/>
            <person name="Gribskov M."/>
            <person name="dePamphilis C."/>
            <person name="Albert V.A."/>
            <person name="Aono N."/>
            <person name="Aoyama T."/>
            <person name="Ambrose B.A."/>
            <person name="Ashton N.W."/>
            <person name="Axtell M.J."/>
            <person name="Barker E."/>
            <person name="Barker M.S."/>
            <person name="Bennetzen J.L."/>
            <person name="Bonawitz N.D."/>
            <person name="Chapple C."/>
            <person name="Cheng C."/>
            <person name="Correa L.G."/>
            <person name="Dacre M."/>
            <person name="DeBarry J."/>
            <person name="Dreyer I."/>
            <person name="Elias M."/>
            <person name="Engstrom E.M."/>
            <person name="Estelle M."/>
            <person name="Feng L."/>
            <person name="Finet C."/>
            <person name="Floyd S.K."/>
            <person name="Frommer W.B."/>
            <person name="Fujita T."/>
            <person name="Gramzow L."/>
            <person name="Gutensohn M."/>
            <person name="Harholt J."/>
            <person name="Hattori M."/>
            <person name="Heyl A."/>
            <person name="Hirai T."/>
            <person name="Hiwatashi Y."/>
            <person name="Ishikawa M."/>
            <person name="Iwata M."/>
            <person name="Karol K.G."/>
            <person name="Koehler B."/>
            <person name="Kolukisaoglu U."/>
            <person name="Kubo M."/>
            <person name="Kurata T."/>
            <person name="Lalonde S."/>
            <person name="Li K."/>
            <person name="Li Y."/>
            <person name="Litt A."/>
            <person name="Lyons E."/>
            <person name="Manning G."/>
            <person name="Maruyama T."/>
            <person name="Michael T.P."/>
            <person name="Mikami K."/>
            <person name="Miyazaki S."/>
            <person name="Morinaga S."/>
            <person name="Murata T."/>
            <person name="Mueller-Roeber B."/>
            <person name="Nelson D.R."/>
            <person name="Obara M."/>
            <person name="Oguri Y."/>
            <person name="Olmstead R.G."/>
            <person name="Onodera N."/>
            <person name="Petersen B.L."/>
            <person name="Pils B."/>
            <person name="Prigge M."/>
            <person name="Rensing S.A."/>
            <person name="Riano-Pachon D.M."/>
            <person name="Roberts A.W."/>
            <person name="Sato Y."/>
            <person name="Scheller H.V."/>
            <person name="Schulz B."/>
            <person name="Schulz C."/>
            <person name="Shakirov E.V."/>
            <person name="Shibagaki N."/>
            <person name="Shinohara N."/>
            <person name="Shippen D.E."/>
            <person name="Soerensen I."/>
            <person name="Sotooka R."/>
            <person name="Sugimoto N."/>
            <person name="Sugita M."/>
            <person name="Sumikawa N."/>
            <person name="Tanurdzic M."/>
            <person name="Theissen G."/>
            <person name="Ulvskov P."/>
            <person name="Wakazuki S."/>
            <person name="Weng J.K."/>
            <person name="Willats W.W."/>
            <person name="Wipf D."/>
            <person name="Wolf P.G."/>
            <person name="Yang L."/>
            <person name="Zimmer A.D."/>
            <person name="Zhu Q."/>
            <person name="Mitros T."/>
            <person name="Hellsten U."/>
            <person name="Loque D."/>
            <person name="Otillar R."/>
            <person name="Salamov A."/>
            <person name="Schmutz J."/>
            <person name="Shapiro H."/>
            <person name="Lindquist E."/>
            <person name="Lucas S."/>
            <person name="Rokhsar D."/>
            <person name="Grigoriev I.V."/>
        </authorList>
    </citation>
    <scope>NUCLEOTIDE SEQUENCE [LARGE SCALE GENOMIC DNA]</scope>
</reference>
<dbReference type="GO" id="GO:0016788">
    <property type="term" value="F:hydrolase activity, acting on ester bonds"/>
    <property type="evidence" value="ECO:0007669"/>
    <property type="project" value="InterPro"/>
</dbReference>
<keyword evidence="5" id="KW-1185">Reference proteome</keyword>
<dbReference type="STRING" id="88036.D8RVW7"/>
<dbReference type="Proteomes" id="UP000001514">
    <property type="component" value="Unassembled WGS sequence"/>
</dbReference>
<comment type="similarity">
    <text evidence="1">Belongs to the 'GDSL' lipolytic enzyme family.</text>
</comment>
<sequence length="362" mass="39177">MAKFVCLVIVSIPLLLLLLGTAAKAQLGNSTNATAVFCFGDSTVDAGNNNYLNTYFSIARANHTPYGCDYDNQAPTGRFSNALVLPDLIAQYIGVARAFPFLHPSANGMNLTQGVNFASGGAAIIDKLSSNLVLQTPYTFSVQVEWFRNVTQRLQAVEGATAAASRIRNAFCLISIGSNDFSYKSMDTTTSSLSDADFRSLLVNTLSTRIQDIYSIGCRRFIVSAIGPLGCTPITLTLMCGPYNATCRSMCNETTNGIVYAFDVAVENMLRNLSASLSGFRYYYNYDAFNITRDAIRNPATYGYTIVDRGCCGSGTTEIGDGCQSYFGLCFDRSKYIFFDAIHPGGKLISLLANRLSTSLSS</sequence>
<dbReference type="OMA" id="MARAYNG"/>
<dbReference type="InterPro" id="IPR035669">
    <property type="entry name" value="SGNH_plant_lipase-like"/>
</dbReference>
<dbReference type="eggNOG" id="ENOG502QW3W">
    <property type="taxonomic scope" value="Eukaryota"/>
</dbReference>
<evidence type="ECO:0000313" key="4">
    <source>
        <dbReference type="EMBL" id="EFJ24029.1"/>
    </source>
</evidence>
<dbReference type="Gramene" id="EFJ24029">
    <property type="protein sequence ID" value="EFJ24029"/>
    <property type="gene ID" value="SELMODRAFT_174773"/>
</dbReference>
<dbReference type="InParanoid" id="D8RVW7"/>
<dbReference type="EMBL" id="GL377591">
    <property type="protein sequence ID" value="EFJ24029.1"/>
    <property type="molecule type" value="Genomic_DNA"/>
</dbReference>
<evidence type="ECO:0000256" key="1">
    <source>
        <dbReference type="ARBA" id="ARBA00008668"/>
    </source>
</evidence>
<dbReference type="InterPro" id="IPR001087">
    <property type="entry name" value="GDSL"/>
</dbReference>
<dbReference type="PANTHER" id="PTHR45648:SF5">
    <property type="entry name" value="OS04G0577300 PROTEIN"/>
    <property type="match status" value="1"/>
</dbReference>
<accession>D8RVW7</accession>
<feature type="signal peptide" evidence="3">
    <location>
        <begin position="1"/>
        <end position="25"/>
    </location>
</feature>
<proteinExistence type="inferred from homology"/>
<evidence type="ECO:0000256" key="2">
    <source>
        <dbReference type="ARBA" id="ARBA00022801"/>
    </source>
</evidence>
<protein>
    <submittedName>
        <fullName evidence="4">Uncharacterized protein</fullName>
    </submittedName>
</protein>
<keyword evidence="3" id="KW-0732">Signal</keyword>
<dbReference type="AlphaFoldDB" id="D8RVW7"/>
<name>D8RVW7_SELML</name>
<dbReference type="InterPro" id="IPR036514">
    <property type="entry name" value="SGNH_hydro_sf"/>
</dbReference>
<evidence type="ECO:0000313" key="5">
    <source>
        <dbReference type="Proteomes" id="UP000001514"/>
    </source>
</evidence>
<feature type="chain" id="PRO_5003122163" evidence="3">
    <location>
        <begin position="26"/>
        <end position="362"/>
    </location>
</feature>
<dbReference type="InterPro" id="IPR051058">
    <property type="entry name" value="GDSL_Est/Lipase"/>
</dbReference>
<dbReference type="HOGENOM" id="CLU_015101_0_0_1"/>
<keyword evidence="2" id="KW-0378">Hydrolase</keyword>
<dbReference type="Gene3D" id="3.40.50.1110">
    <property type="entry name" value="SGNH hydrolase"/>
    <property type="match status" value="1"/>
</dbReference>
<dbReference type="PANTHER" id="PTHR45648">
    <property type="entry name" value="GDSL LIPASE/ACYLHYDROLASE FAMILY PROTEIN (AFU_ORTHOLOGUE AFUA_4G14700)"/>
    <property type="match status" value="1"/>
</dbReference>
<dbReference type="OrthoDB" id="1600564at2759"/>
<dbReference type="SUPFAM" id="SSF52266">
    <property type="entry name" value="SGNH hydrolase"/>
    <property type="match status" value="1"/>
</dbReference>
<gene>
    <name evidence="4" type="ORF">SELMODRAFT_174773</name>
</gene>